<keyword evidence="1" id="KW-1133">Transmembrane helix</keyword>
<feature type="transmembrane region" description="Helical" evidence="1">
    <location>
        <begin position="57"/>
        <end position="81"/>
    </location>
</feature>
<name>A0A7S1UH19_9STRA</name>
<feature type="transmembrane region" description="Helical" evidence="1">
    <location>
        <begin position="238"/>
        <end position="256"/>
    </location>
</feature>
<organism evidence="2">
    <name type="scientific">Phaeomonas parva</name>
    <dbReference type="NCBI Taxonomy" id="124430"/>
    <lineage>
        <taxon>Eukaryota</taxon>
        <taxon>Sar</taxon>
        <taxon>Stramenopiles</taxon>
        <taxon>Ochrophyta</taxon>
        <taxon>Pinguiophyceae</taxon>
        <taxon>Pinguiochrysidales</taxon>
        <taxon>Pinguiochrysidaceae</taxon>
        <taxon>Phaeomonas</taxon>
    </lineage>
</organism>
<evidence type="ECO:0008006" key="3">
    <source>
        <dbReference type="Google" id="ProtNLM"/>
    </source>
</evidence>
<reference evidence="2" key="1">
    <citation type="submission" date="2021-01" db="EMBL/GenBank/DDBJ databases">
        <authorList>
            <person name="Corre E."/>
            <person name="Pelletier E."/>
            <person name="Niang G."/>
            <person name="Scheremetjew M."/>
            <person name="Finn R."/>
            <person name="Kale V."/>
            <person name="Holt S."/>
            <person name="Cochrane G."/>
            <person name="Meng A."/>
            <person name="Brown T."/>
            <person name="Cohen L."/>
        </authorList>
    </citation>
    <scope>NUCLEOTIDE SEQUENCE</scope>
    <source>
        <strain evidence="2">CCMP2877</strain>
    </source>
</reference>
<feature type="transmembrane region" description="Helical" evidence="1">
    <location>
        <begin position="87"/>
        <end position="109"/>
    </location>
</feature>
<feature type="transmembrane region" description="Helical" evidence="1">
    <location>
        <begin position="12"/>
        <end position="36"/>
    </location>
</feature>
<keyword evidence="1" id="KW-0812">Transmembrane</keyword>
<accession>A0A7S1UH19</accession>
<protein>
    <recommendedName>
        <fullName evidence="3">Ubiquitin-like domain-containing protein</fullName>
    </recommendedName>
</protein>
<dbReference type="EMBL" id="HBGJ01041872">
    <property type="protein sequence ID" value="CAD9267834.1"/>
    <property type="molecule type" value="Transcribed_RNA"/>
</dbReference>
<proteinExistence type="predicted"/>
<dbReference type="CDD" id="cd17039">
    <property type="entry name" value="Ubl_ubiquitin_like"/>
    <property type="match status" value="1"/>
</dbReference>
<keyword evidence="1" id="KW-0472">Membrane</keyword>
<sequence>MSDDYEDGTTAFALGLPLAMVASLCLVLEAASQAELLAKGAAWRFLTLRHEAWDHEYFLFIILHIMLGMVTTMSMLMMVAMAAPWHLGWYVMVLLLWSLGWVLDFISLSKCFECIMRLRRAGGIDERKTLAASGDFIEAAKRIVMITGGFCGGMVNMRLFLIAATLQASYSGGFLPDGFADAVRDETGFDILGAYLLFFAIFTFYQHALHHHEWVLFEVQKKGGGADMSPKAMAMQGTIALGYFISATALFCVGYFSQDAAERAALGWAQLGVGAAQCLLMACIVDPSADANRAYRHEAGTREESAELRDVGGSWTVYVQSLNGRRQAVPASSQASVRNVIQSYYGTQIDSTRLMVRNAALDISGTLVGQGVKDGDTLMLALKQSSLA</sequence>
<evidence type="ECO:0000256" key="1">
    <source>
        <dbReference type="SAM" id="Phobius"/>
    </source>
</evidence>
<evidence type="ECO:0000313" key="2">
    <source>
        <dbReference type="EMBL" id="CAD9267834.1"/>
    </source>
</evidence>
<dbReference type="SUPFAM" id="SSF54236">
    <property type="entry name" value="Ubiquitin-like"/>
    <property type="match status" value="1"/>
</dbReference>
<dbReference type="AlphaFoldDB" id="A0A7S1UH19"/>
<dbReference type="InterPro" id="IPR029071">
    <property type="entry name" value="Ubiquitin-like_domsf"/>
</dbReference>
<feature type="transmembrane region" description="Helical" evidence="1">
    <location>
        <begin position="187"/>
        <end position="205"/>
    </location>
</feature>
<gene>
    <name evidence="2" type="ORF">PPAR1163_LOCUS26265</name>
</gene>